<organism evidence="1">
    <name type="scientific">Hexamita inflata</name>
    <dbReference type="NCBI Taxonomy" id="28002"/>
    <lineage>
        <taxon>Eukaryota</taxon>
        <taxon>Metamonada</taxon>
        <taxon>Diplomonadida</taxon>
        <taxon>Hexamitidae</taxon>
        <taxon>Hexamitinae</taxon>
        <taxon>Hexamita</taxon>
    </lineage>
</organism>
<dbReference type="Proteomes" id="UP001642409">
    <property type="component" value="Unassembled WGS sequence"/>
</dbReference>
<dbReference type="AlphaFoldDB" id="A0AA86RPJ9"/>
<protein>
    <submittedName>
        <fullName evidence="2">Hypothetical_protein</fullName>
    </submittedName>
</protein>
<proteinExistence type="predicted"/>
<keyword evidence="3" id="KW-1185">Reference proteome</keyword>
<dbReference type="EMBL" id="CAXDID020000054">
    <property type="protein sequence ID" value="CAL6006392.1"/>
    <property type="molecule type" value="Genomic_DNA"/>
</dbReference>
<accession>A0AA86RPJ9</accession>
<comment type="caution">
    <text evidence="1">The sequence shown here is derived from an EMBL/GenBank/DDBJ whole genome shotgun (WGS) entry which is preliminary data.</text>
</comment>
<name>A0AA86RPJ9_9EUKA</name>
<gene>
    <name evidence="2" type="ORF">HINF_LOCUS20131</name>
    <name evidence="1" type="ORF">HINF_LOCUS63337</name>
</gene>
<evidence type="ECO:0000313" key="3">
    <source>
        <dbReference type="Proteomes" id="UP001642409"/>
    </source>
</evidence>
<evidence type="ECO:0000313" key="1">
    <source>
        <dbReference type="EMBL" id="CAI9975692.1"/>
    </source>
</evidence>
<evidence type="ECO:0000313" key="2">
    <source>
        <dbReference type="EMBL" id="CAL6006392.1"/>
    </source>
</evidence>
<dbReference type="EMBL" id="CATOUU010001170">
    <property type="protein sequence ID" value="CAI9975692.1"/>
    <property type="molecule type" value="Genomic_DNA"/>
</dbReference>
<reference evidence="2 3" key="2">
    <citation type="submission" date="2024-07" db="EMBL/GenBank/DDBJ databases">
        <authorList>
            <person name="Akdeniz Z."/>
        </authorList>
    </citation>
    <scope>NUCLEOTIDE SEQUENCE [LARGE SCALE GENOMIC DNA]</scope>
</reference>
<sequence length="99" mass="11664">MELDQLISKHFCPKRVKQCVMTQTWRTDLKLELLTVICSKLNNIQRIIRTIDAEMMAIAETEVQEDIWDNYELIPELPEGIERPLFPNYEVEPTITSIE</sequence>
<reference evidence="1" key="1">
    <citation type="submission" date="2023-06" db="EMBL/GenBank/DDBJ databases">
        <authorList>
            <person name="Kurt Z."/>
        </authorList>
    </citation>
    <scope>NUCLEOTIDE SEQUENCE</scope>
</reference>